<dbReference type="EC" id="2.4.2.8" evidence="5 15"/>
<evidence type="ECO:0000313" key="17">
    <source>
        <dbReference type="EMBL" id="TYT76208.1"/>
    </source>
</evidence>
<comment type="cofactor">
    <cofactor evidence="1 15">
        <name>Mg(2+)</name>
        <dbReference type="ChEBI" id="CHEBI:18420"/>
    </cofactor>
</comment>
<evidence type="ECO:0000256" key="4">
    <source>
        <dbReference type="ARBA" id="ARBA00008391"/>
    </source>
</evidence>
<dbReference type="PANTHER" id="PTHR43340:SF1">
    <property type="entry name" value="HYPOXANTHINE PHOSPHORIBOSYLTRANSFERASE"/>
    <property type="match status" value="1"/>
</dbReference>
<dbReference type="UniPathway" id="UPA00591">
    <property type="reaction ID" value="UER00648"/>
</dbReference>
<dbReference type="GO" id="GO:0052657">
    <property type="term" value="F:guanine phosphoribosyltransferase activity"/>
    <property type="evidence" value="ECO:0007669"/>
    <property type="project" value="UniProtKB-ARBA"/>
</dbReference>
<protein>
    <recommendedName>
        <fullName evidence="5 15">Hypoxanthine phosphoribosyltransferase</fullName>
        <ecNumber evidence="5 15">2.4.2.8</ecNumber>
    </recommendedName>
</protein>
<dbReference type="NCBIfam" id="TIGR01203">
    <property type="entry name" value="HGPRTase"/>
    <property type="match status" value="1"/>
</dbReference>
<sequence>MTELMPLLSEEQIHTRIKAVAQKISEDHQGKNLIMIGVLKGAFIFLADLVRQISIPCTIDFIGASSYGKEKMSSGHVRITKDVDLNLDGAHVVLVEDIVDTGLTLSYLIKHLENRGAASVKICTLLDKHERRENNVPLDYVCHTIQEGFIVGYGIDYAEKYRHLPAIYHIQS</sequence>
<evidence type="ECO:0000256" key="12">
    <source>
        <dbReference type="ARBA" id="ARBA00022842"/>
    </source>
</evidence>
<evidence type="ECO:0000256" key="15">
    <source>
        <dbReference type="RuleBase" id="RU364099"/>
    </source>
</evidence>
<dbReference type="EMBL" id="VDMB01000001">
    <property type="protein sequence ID" value="TYT76208.1"/>
    <property type="molecule type" value="Genomic_DNA"/>
</dbReference>
<dbReference type="InterPro" id="IPR050408">
    <property type="entry name" value="HGPRT"/>
</dbReference>
<dbReference type="AlphaFoldDB" id="A0A5Q4VH14"/>
<comment type="subcellular location">
    <subcellularLocation>
        <location evidence="2 15">Cytoplasm</location>
    </subcellularLocation>
</comment>
<comment type="catalytic activity">
    <reaction evidence="13">
        <text>GMP + diphosphate = guanine + 5-phospho-alpha-D-ribose 1-diphosphate</text>
        <dbReference type="Rhea" id="RHEA:25424"/>
        <dbReference type="ChEBI" id="CHEBI:16235"/>
        <dbReference type="ChEBI" id="CHEBI:33019"/>
        <dbReference type="ChEBI" id="CHEBI:58017"/>
        <dbReference type="ChEBI" id="CHEBI:58115"/>
        <dbReference type="EC" id="2.4.2.8"/>
    </reaction>
    <physiologicalReaction direction="right-to-left" evidence="13">
        <dbReference type="Rhea" id="RHEA:25426"/>
    </physiologicalReaction>
</comment>
<dbReference type="CDD" id="cd06223">
    <property type="entry name" value="PRTases_typeI"/>
    <property type="match status" value="1"/>
</dbReference>
<evidence type="ECO:0000313" key="18">
    <source>
        <dbReference type="Proteomes" id="UP000321899"/>
    </source>
</evidence>
<gene>
    <name evidence="17" type="primary">hpt</name>
    <name evidence="17" type="ORF">FIM25_01255</name>
</gene>
<dbReference type="GO" id="GO:0032263">
    <property type="term" value="P:GMP salvage"/>
    <property type="evidence" value="ECO:0007669"/>
    <property type="project" value="TreeGrafter"/>
</dbReference>
<dbReference type="RefSeq" id="WP_139445342.1">
    <property type="nucleotide sequence ID" value="NZ_VDMB01000001.1"/>
</dbReference>
<keyword evidence="18" id="KW-1185">Reference proteome</keyword>
<comment type="similarity">
    <text evidence="4 15">Belongs to the purine/pyrimidine phosphoribosyltransferase family.</text>
</comment>
<proteinExistence type="inferred from homology"/>
<name>A0A5Q4VH14_9BACT</name>
<dbReference type="SUPFAM" id="SSF53271">
    <property type="entry name" value="PRTase-like"/>
    <property type="match status" value="1"/>
</dbReference>
<keyword evidence="9 15" id="KW-0479">Metal-binding</keyword>
<dbReference type="GO" id="GO:0000287">
    <property type="term" value="F:magnesium ion binding"/>
    <property type="evidence" value="ECO:0007669"/>
    <property type="project" value="TreeGrafter"/>
</dbReference>
<dbReference type="OrthoDB" id="9802824at2"/>
<keyword evidence="11 15" id="KW-0547">Nucleotide-binding</keyword>
<feature type="domain" description="Phosphoribosyltransferase" evidence="16">
    <location>
        <begin position="11"/>
        <end position="157"/>
    </location>
</feature>
<dbReference type="InterPro" id="IPR005904">
    <property type="entry name" value="Hxn_phspho_trans"/>
</dbReference>
<dbReference type="GO" id="GO:0032264">
    <property type="term" value="P:IMP salvage"/>
    <property type="evidence" value="ECO:0007669"/>
    <property type="project" value="UniProtKB-UniPathway"/>
</dbReference>
<evidence type="ECO:0000256" key="10">
    <source>
        <dbReference type="ARBA" id="ARBA00022726"/>
    </source>
</evidence>
<keyword evidence="10 15" id="KW-0660">Purine salvage</keyword>
<dbReference type="Pfam" id="PF00156">
    <property type="entry name" value="Pribosyltran"/>
    <property type="match status" value="1"/>
</dbReference>
<comment type="pathway">
    <text evidence="3 15">Purine metabolism; IMP biosynthesis via salvage pathway; IMP from hypoxanthine: step 1/1.</text>
</comment>
<dbReference type="Proteomes" id="UP000321899">
    <property type="component" value="Unassembled WGS sequence"/>
</dbReference>
<dbReference type="GO" id="GO:0000166">
    <property type="term" value="F:nucleotide binding"/>
    <property type="evidence" value="ECO:0007669"/>
    <property type="project" value="UniProtKB-KW"/>
</dbReference>
<evidence type="ECO:0000256" key="13">
    <source>
        <dbReference type="ARBA" id="ARBA00048811"/>
    </source>
</evidence>
<dbReference type="GO" id="GO:0004422">
    <property type="term" value="F:hypoxanthine phosphoribosyltransferase activity"/>
    <property type="evidence" value="ECO:0007669"/>
    <property type="project" value="InterPro"/>
</dbReference>
<dbReference type="FunFam" id="3.40.50.2020:FF:000006">
    <property type="entry name" value="Hypoxanthine phosphoribosyltransferase"/>
    <property type="match status" value="1"/>
</dbReference>
<evidence type="ECO:0000256" key="11">
    <source>
        <dbReference type="ARBA" id="ARBA00022741"/>
    </source>
</evidence>
<dbReference type="GO" id="GO:0046100">
    <property type="term" value="P:hypoxanthine metabolic process"/>
    <property type="evidence" value="ECO:0007669"/>
    <property type="project" value="TreeGrafter"/>
</dbReference>
<evidence type="ECO:0000256" key="9">
    <source>
        <dbReference type="ARBA" id="ARBA00022723"/>
    </source>
</evidence>
<dbReference type="GO" id="GO:0006166">
    <property type="term" value="P:purine ribonucleoside salvage"/>
    <property type="evidence" value="ECO:0007669"/>
    <property type="project" value="UniProtKB-KW"/>
</dbReference>
<evidence type="ECO:0000256" key="3">
    <source>
        <dbReference type="ARBA" id="ARBA00004669"/>
    </source>
</evidence>
<comment type="catalytic activity">
    <reaction evidence="14">
        <text>IMP + diphosphate = hypoxanthine + 5-phospho-alpha-D-ribose 1-diphosphate</text>
        <dbReference type="Rhea" id="RHEA:17973"/>
        <dbReference type="ChEBI" id="CHEBI:17368"/>
        <dbReference type="ChEBI" id="CHEBI:33019"/>
        <dbReference type="ChEBI" id="CHEBI:58017"/>
        <dbReference type="ChEBI" id="CHEBI:58053"/>
        <dbReference type="EC" id="2.4.2.8"/>
    </reaction>
    <physiologicalReaction direction="right-to-left" evidence="14">
        <dbReference type="Rhea" id="RHEA:17975"/>
    </physiologicalReaction>
</comment>
<organism evidence="17 18">
    <name type="scientific">Desulfobotulus mexicanus</name>
    <dbReference type="NCBI Taxonomy" id="2586642"/>
    <lineage>
        <taxon>Bacteria</taxon>
        <taxon>Pseudomonadati</taxon>
        <taxon>Thermodesulfobacteriota</taxon>
        <taxon>Desulfobacteria</taxon>
        <taxon>Desulfobacterales</taxon>
        <taxon>Desulfobacteraceae</taxon>
        <taxon>Desulfobotulus</taxon>
    </lineage>
</organism>
<evidence type="ECO:0000256" key="1">
    <source>
        <dbReference type="ARBA" id="ARBA00001946"/>
    </source>
</evidence>
<comment type="caution">
    <text evidence="17">The sequence shown here is derived from an EMBL/GenBank/DDBJ whole genome shotgun (WGS) entry which is preliminary data.</text>
</comment>
<evidence type="ECO:0000256" key="8">
    <source>
        <dbReference type="ARBA" id="ARBA00022679"/>
    </source>
</evidence>
<evidence type="ECO:0000256" key="14">
    <source>
        <dbReference type="ARBA" id="ARBA00049402"/>
    </source>
</evidence>
<reference evidence="17 18" key="1">
    <citation type="submission" date="2019-06" db="EMBL/GenBank/DDBJ databases">
        <title>Desulfobotulus mexicanus sp. nov., a novel sulfate-reducing bacterium isolated from the sediment of an alkaline crater lake in Mexico.</title>
        <authorList>
            <person name="Hirschler-Rea A."/>
        </authorList>
    </citation>
    <scope>NUCLEOTIDE SEQUENCE [LARGE SCALE GENOMIC DNA]</scope>
    <source>
        <strain evidence="17 18">PAR22N</strain>
    </source>
</reference>
<dbReference type="PANTHER" id="PTHR43340">
    <property type="entry name" value="HYPOXANTHINE-GUANINE PHOSPHORIBOSYLTRANSFERASE"/>
    <property type="match status" value="1"/>
</dbReference>
<evidence type="ECO:0000256" key="2">
    <source>
        <dbReference type="ARBA" id="ARBA00004496"/>
    </source>
</evidence>
<evidence type="ECO:0000256" key="7">
    <source>
        <dbReference type="ARBA" id="ARBA00022676"/>
    </source>
</evidence>
<keyword evidence="7 15" id="KW-0328">Glycosyltransferase</keyword>
<dbReference type="GO" id="GO:0006178">
    <property type="term" value="P:guanine salvage"/>
    <property type="evidence" value="ECO:0007669"/>
    <property type="project" value="TreeGrafter"/>
</dbReference>
<evidence type="ECO:0000256" key="6">
    <source>
        <dbReference type="ARBA" id="ARBA00022490"/>
    </source>
</evidence>
<dbReference type="InterPro" id="IPR029057">
    <property type="entry name" value="PRTase-like"/>
</dbReference>
<keyword evidence="8 15" id="KW-0808">Transferase</keyword>
<dbReference type="Gene3D" id="3.40.50.2020">
    <property type="match status" value="1"/>
</dbReference>
<evidence type="ECO:0000259" key="16">
    <source>
        <dbReference type="Pfam" id="PF00156"/>
    </source>
</evidence>
<evidence type="ECO:0000256" key="5">
    <source>
        <dbReference type="ARBA" id="ARBA00011895"/>
    </source>
</evidence>
<accession>A0A5Q4VH14</accession>
<dbReference type="GO" id="GO:0005829">
    <property type="term" value="C:cytosol"/>
    <property type="evidence" value="ECO:0007669"/>
    <property type="project" value="TreeGrafter"/>
</dbReference>
<keyword evidence="12 15" id="KW-0460">Magnesium</keyword>
<keyword evidence="6 15" id="KW-0963">Cytoplasm</keyword>
<dbReference type="InterPro" id="IPR000836">
    <property type="entry name" value="PRTase_dom"/>
</dbReference>